<reference evidence="2" key="1">
    <citation type="submission" date="2021-02" db="EMBL/GenBank/DDBJ databases">
        <title>Draft genome sequence of Microbispora sp. RL4-1S isolated from rice leaves in Thailand.</title>
        <authorList>
            <person name="Muangham S."/>
            <person name="Duangmal K."/>
        </authorList>
    </citation>
    <scope>NUCLEOTIDE SEQUENCE</scope>
    <source>
        <strain evidence="2">RL4-1S</strain>
    </source>
</reference>
<dbReference type="Proteomes" id="UP000674234">
    <property type="component" value="Unassembled WGS sequence"/>
</dbReference>
<dbReference type="AlphaFoldDB" id="A0A940WP23"/>
<organism evidence="2 3">
    <name type="scientific">Microbispora oryzae</name>
    <dbReference type="NCBI Taxonomy" id="2806554"/>
    <lineage>
        <taxon>Bacteria</taxon>
        <taxon>Bacillati</taxon>
        <taxon>Actinomycetota</taxon>
        <taxon>Actinomycetes</taxon>
        <taxon>Streptosporangiales</taxon>
        <taxon>Streptosporangiaceae</taxon>
        <taxon>Microbispora</taxon>
    </lineage>
</organism>
<gene>
    <name evidence="2" type="ORF">JOL79_12020</name>
</gene>
<evidence type="ECO:0000313" key="3">
    <source>
        <dbReference type="Proteomes" id="UP000674234"/>
    </source>
</evidence>
<comment type="caution">
    <text evidence="2">The sequence shown here is derived from an EMBL/GenBank/DDBJ whole genome shotgun (WGS) entry which is preliminary data.</text>
</comment>
<dbReference type="EMBL" id="JAFCNB010000005">
    <property type="protein sequence ID" value="MBP2704541.1"/>
    <property type="molecule type" value="Genomic_DNA"/>
</dbReference>
<evidence type="ECO:0000256" key="1">
    <source>
        <dbReference type="SAM" id="SignalP"/>
    </source>
</evidence>
<evidence type="ECO:0000313" key="2">
    <source>
        <dbReference type="EMBL" id="MBP2704541.1"/>
    </source>
</evidence>
<dbReference type="RefSeq" id="WP_210155834.1">
    <property type="nucleotide sequence ID" value="NZ_JAFCNB010000005.1"/>
</dbReference>
<feature type="signal peptide" evidence="1">
    <location>
        <begin position="1"/>
        <end position="28"/>
    </location>
</feature>
<feature type="chain" id="PRO_5037368644" evidence="1">
    <location>
        <begin position="29"/>
        <end position="164"/>
    </location>
</feature>
<keyword evidence="3" id="KW-1185">Reference proteome</keyword>
<name>A0A940WP23_9ACTN</name>
<sequence>MRKLSSVLAGTVLAGALAAGAAAAPAQAATASATSTASAASASSAQSAQSAQYVKHWFSGYSSFGRGESRGERSFYKGYWYFSGGRYYFDITAWDRDRDGQSTYVDFWYHDDRGWHLGHRFTTRGTGEWRFSYGRGGGFDGFRVHLGEGTTRDLDWGSYYRHSF</sequence>
<accession>A0A940WP23</accession>
<keyword evidence="1" id="KW-0732">Signal</keyword>
<protein>
    <submittedName>
        <fullName evidence="2">Uncharacterized protein</fullName>
    </submittedName>
</protein>
<proteinExistence type="predicted"/>